<name>J0R1C8_9HYPH</name>
<keyword evidence="4" id="KW-1015">Disulfide bond</keyword>
<dbReference type="InterPro" id="IPR017937">
    <property type="entry name" value="Thioredoxin_CS"/>
</dbReference>
<evidence type="ECO:0000256" key="3">
    <source>
        <dbReference type="ARBA" id="ARBA00022982"/>
    </source>
</evidence>
<gene>
    <name evidence="8" type="ORF">ME5_01910</name>
</gene>
<dbReference type="RefSeq" id="WP_008040618.1">
    <property type="nucleotide sequence ID" value="NZ_JH725147.1"/>
</dbReference>
<evidence type="ECO:0000256" key="6">
    <source>
        <dbReference type="NCBIfam" id="TIGR01068"/>
    </source>
</evidence>
<dbReference type="eggNOG" id="COG3118">
    <property type="taxonomic scope" value="Bacteria"/>
</dbReference>
<proteinExistence type="inferred from homology"/>
<dbReference type="Pfam" id="PF00085">
    <property type="entry name" value="Thioredoxin"/>
    <property type="match status" value="1"/>
</dbReference>
<evidence type="ECO:0000259" key="7">
    <source>
        <dbReference type="PROSITE" id="PS51352"/>
    </source>
</evidence>
<dbReference type="Pfam" id="PF14561">
    <property type="entry name" value="TPR_20"/>
    <property type="match status" value="1"/>
</dbReference>
<dbReference type="PROSITE" id="PS00194">
    <property type="entry name" value="THIOREDOXIN_1"/>
    <property type="match status" value="1"/>
</dbReference>
<evidence type="ECO:0000313" key="9">
    <source>
        <dbReference type="Proteomes" id="UP000008952"/>
    </source>
</evidence>
<keyword evidence="3" id="KW-0249">Electron transport</keyword>
<keyword evidence="2" id="KW-0813">Transport</keyword>
<sequence length="316" mass="34373">MSDNPFVPSDGQMTGNVNLDALSLQSNETFIKETSTAQFQNDVIAESKKQPVLVDFWAPWCGPCKQLGPIIEKAVRNAKGAVKLVKMNIDDHPAIAGQMGIQSIPAVIAFVDGQAVDGFMGAKPESEVKAFIAKLAGNEKEEAIVAALEAANQMVESGDKTQAADLFARILQQAPETIGAIAGLADIMVETGESKQAQDLIATAPQDKADDPLLRAVEAKIALKELTIHLGDPEELKKQILQDPNNYQALYDLALIHQAHNERMEAADLLLSIIKKDRQWNDDGARKQLLQLFEAWGPMDTATIYARRTLSSLLFS</sequence>
<feature type="domain" description="Thioredoxin" evidence="7">
    <location>
        <begin position="8"/>
        <end position="137"/>
    </location>
</feature>
<dbReference type="Gene3D" id="1.25.40.10">
    <property type="entry name" value="Tetratricopeptide repeat domain"/>
    <property type="match status" value="2"/>
</dbReference>
<evidence type="ECO:0000256" key="5">
    <source>
        <dbReference type="ARBA" id="ARBA00023284"/>
    </source>
</evidence>
<dbReference type="PROSITE" id="PS51352">
    <property type="entry name" value="THIOREDOXIN_2"/>
    <property type="match status" value="1"/>
</dbReference>
<dbReference type="NCBIfam" id="TIGR01068">
    <property type="entry name" value="thioredoxin"/>
    <property type="match status" value="1"/>
</dbReference>
<dbReference type="InterPro" id="IPR005746">
    <property type="entry name" value="Thioredoxin"/>
</dbReference>
<dbReference type="PATRIC" id="fig|1094558.3.peg.2048"/>
<dbReference type="CDD" id="cd02947">
    <property type="entry name" value="TRX_family"/>
    <property type="match status" value="1"/>
</dbReference>
<dbReference type="AlphaFoldDB" id="J0R1C8"/>
<dbReference type="Pfam" id="PF14559">
    <property type="entry name" value="TPR_19"/>
    <property type="match status" value="1"/>
</dbReference>
<dbReference type="OrthoDB" id="9790390at2"/>
<dbReference type="PANTHER" id="PTHR45663:SF11">
    <property type="entry name" value="GEO12009P1"/>
    <property type="match status" value="1"/>
</dbReference>
<evidence type="ECO:0000256" key="2">
    <source>
        <dbReference type="ARBA" id="ARBA00022448"/>
    </source>
</evidence>
<protein>
    <recommendedName>
        <fullName evidence="6">Thioredoxin</fullName>
    </recommendedName>
</protein>
<dbReference type="InterPro" id="IPR011990">
    <property type="entry name" value="TPR-like_helical_dom_sf"/>
</dbReference>
<dbReference type="PRINTS" id="PR00421">
    <property type="entry name" value="THIOREDOXIN"/>
</dbReference>
<dbReference type="Proteomes" id="UP000008952">
    <property type="component" value="Unassembled WGS sequence"/>
</dbReference>
<organism evidence="8 9">
    <name type="scientific">Bartonella tamiae Th239</name>
    <dbReference type="NCBI Taxonomy" id="1094558"/>
    <lineage>
        <taxon>Bacteria</taxon>
        <taxon>Pseudomonadati</taxon>
        <taxon>Pseudomonadota</taxon>
        <taxon>Alphaproteobacteria</taxon>
        <taxon>Hyphomicrobiales</taxon>
        <taxon>Bartonellaceae</taxon>
        <taxon>Bartonella</taxon>
    </lineage>
</organism>
<dbReference type="GO" id="GO:0045454">
    <property type="term" value="P:cell redox homeostasis"/>
    <property type="evidence" value="ECO:0007669"/>
    <property type="project" value="TreeGrafter"/>
</dbReference>
<dbReference type="InterPro" id="IPR036249">
    <property type="entry name" value="Thioredoxin-like_sf"/>
</dbReference>
<keyword evidence="9" id="KW-1185">Reference proteome</keyword>
<dbReference type="Gene3D" id="3.40.30.10">
    <property type="entry name" value="Glutaredoxin"/>
    <property type="match status" value="1"/>
</dbReference>
<comment type="similarity">
    <text evidence="1">Belongs to the thioredoxin family.</text>
</comment>
<evidence type="ECO:0000313" key="8">
    <source>
        <dbReference type="EMBL" id="EJF89359.1"/>
    </source>
</evidence>
<dbReference type="InterPro" id="IPR013766">
    <property type="entry name" value="Thioredoxin_domain"/>
</dbReference>
<dbReference type="GO" id="GO:0006950">
    <property type="term" value="P:response to stress"/>
    <property type="evidence" value="ECO:0007669"/>
    <property type="project" value="UniProtKB-ARBA"/>
</dbReference>
<comment type="caution">
    <text evidence="8">The sequence shown here is derived from an EMBL/GenBank/DDBJ whole genome shotgun (WGS) entry which is preliminary data.</text>
</comment>
<reference evidence="8 9" key="1">
    <citation type="submission" date="2012-03" db="EMBL/GenBank/DDBJ databases">
        <title>The Genome Sequence of Bartonella tamiae Th239.</title>
        <authorList>
            <consortium name="The Broad Institute Genome Sequencing Platform"/>
            <consortium name="The Broad Institute Genome Sequencing Center for Infectious Disease"/>
            <person name="Feldgarden M."/>
            <person name="Kirby J."/>
            <person name="Kosoy M."/>
            <person name="Birtles R."/>
            <person name="Probert W.S."/>
            <person name="Chiaraviglio L."/>
            <person name="Young S.K."/>
            <person name="Zeng Q."/>
            <person name="Gargeya S."/>
            <person name="Fitzgerald M."/>
            <person name="Haas B."/>
            <person name="Abouelleil A."/>
            <person name="Alvarado L."/>
            <person name="Arachchi H.M."/>
            <person name="Berlin A."/>
            <person name="Chapman S.B."/>
            <person name="Gearin G."/>
            <person name="Goldberg J."/>
            <person name="Griggs A."/>
            <person name="Gujja S."/>
            <person name="Hansen M."/>
            <person name="Heiman D."/>
            <person name="Howarth C."/>
            <person name="Larimer J."/>
            <person name="Lui A."/>
            <person name="MacDonald P.J.P."/>
            <person name="McCowen C."/>
            <person name="Montmayeur A."/>
            <person name="Murphy C."/>
            <person name="Neiman D."/>
            <person name="Pearson M."/>
            <person name="Priest M."/>
            <person name="Roberts A."/>
            <person name="Saif S."/>
            <person name="Shea T."/>
            <person name="Sisk P."/>
            <person name="Stolte C."/>
            <person name="Sykes S."/>
            <person name="Wortman J."/>
            <person name="Nusbaum C."/>
            <person name="Birren B."/>
        </authorList>
    </citation>
    <scope>NUCLEOTIDE SEQUENCE [LARGE SCALE GENOMIC DNA]</scope>
    <source>
        <strain evidence="8 9">Th239</strain>
    </source>
</reference>
<dbReference type="PANTHER" id="PTHR45663">
    <property type="entry name" value="GEO12009P1"/>
    <property type="match status" value="1"/>
</dbReference>
<accession>J0R1C8</accession>
<dbReference type="SUPFAM" id="SSF52833">
    <property type="entry name" value="Thioredoxin-like"/>
    <property type="match status" value="1"/>
</dbReference>
<evidence type="ECO:0000256" key="4">
    <source>
        <dbReference type="ARBA" id="ARBA00023157"/>
    </source>
</evidence>
<dbReference type="STRING" id="1094558.ME5_01910"/>
<evidence type="ECO:0000256" key="1">
    <source>
        <dbReference type="ARBA" id="ARBA00008987"/>
    </source>
</evidence>
<dbReference type="HOGENOM" id="CLU_046120_1_1_5"/>
<keyword evidence="5" id="KW-0676">Redox-active center</keyword>
<dbReference type="EMBL" id="AIMB01000008">
    <property type="protein sequence ID" value="EJF89359.1"/>
    <property type="molecule type" value="Genomic_DNA"/>
</dbReference>
<dbReference type="FunFam" id="3.40.30.10:FF:000001">
    <property type="entry name" value="Thioredoxin"/>
    <property type="match status" value="1"/>
</dbReference>
<dbReference type="GO" id="GO:0015035">
    <property type="term" value="F:protein-disulfide reductase activity"/>
    <property type="evidence" value="ECO:0007669"/>
    <property type="project" value="UniProtKB-UniRule"/>
</dbReference>
<dbReference type="GO" id="GO:0005829">
    <property type="term" value="C:cytosol"/>
    <property type="evidence" value="ECO:0007669"/>
    <property type="project" value="TreeGrafter"/>
</dbReference>
<dbReference type="SUPFAM" id="SSF48452">
    <property type="entry name" value="TPR-like"/>
    <property type="match status" value="1"/>
</dbReference>